<keyword evidence="8" id="KW-0677">Repeat</keyword>
<comment type="pathway">
    <text evidence="3">Cofactor biosynthesis; riboflavin biosynthesis; riboflavin from 2-hydroxy-3-oxobutyl phosphate and 5-amino-6-(D-ribitylamino)uracil: step 2/2.</text>
</comment>
<evidence type="ECO:0000256" key="3">
    <source>
        <dbReference type="ARBA" id="ARBA00004887"/>
    </source>
</evidence>
<evidence type="ECO:0000256" key="8">
    <source>
        <dbReference type="ARBA" id="ARBA00022737"/>
    </source>
</evidence>
<dbReference type="eggNOG" id="COG0307">
    <property type="taxonomic scope" value="Bacteria"/>
</dbReference>
<dbReference type="InterPro" id="IPR017938">
    <property type="entry name" value="Riboflavin_synthase-like_b-brl"/>
</dbReference>
<dbReference type="FunFam" id="2.40.30.20:FF:000003">
    <property type="entry name" value="Riboflavin synthase, alpha subunit"/>
    <property type="match status" value="1"/>
</dbReference>
<evidence type="ECO:0000313" key="12">
    <source>
        <dbReference type="EMBL" id="CDZ78579.1"/>
    </source>
</evidence>
<dbReference type="Pfam" id="PF00677">
    <property type="entry name" value="Lum_binding"/>
    <property type="match status" value="2"/>
</dbReference>
<dbReference type="EC" id="2.5.1.9" evidence="4 9"/>
<feature type="domain" description="Lumazine-binding" evidence="11">
    <location>
        <begin position="95"/>
        <end position="192"/>
    </location>
</feature>
<dbReference type="CDD" id="cd00402">
    <property type="entry name" value="Riboflavin_synthase_like"/>
    <property type="match status" value="1"/>
</dbReference>
<accession>A0A078L388</accession>
<dbReference type="NCBIfam" id="NF006767">
    <property type="entry name" value="PRK09289.1"/>
    <property type="match status" value="1"/>
</dbReference>
<keyword evidence="13" id="KW-1185">Reference proteome</keyword>
<gene>
    <name evidence="12" type="primary">ribE</name>
    <name evidence="12" type="ORF">BN59_02889</name>
</gene>
<dbReference type="PROSITE" id="PS51177">
    <property type="entry name" value="LUMAZINE_BIND"/>
    <property type="match status" value="2"/>
</dbReference>
<comment type="function">
    <text evidence="2">Catalyzes the dismutation of two molecules of 6,7-dimethyl-8-ribityllumazine, resulting in the formation of riboflavin and 5-amino-6-(D-ribitylamino)uracil.</text>
</comment>
<evidence type="ECO:0000259" key="11">
    <source>
        <dbReference type="PROSITE" id="PS51177"/>
    </source>
</evidence>
<dbReference type="GO" id="GO:0009231">
    <property type="term" value="P:riboflavin biosynthetic process"/>
    <property type="evidence" value="ECO:0007669"/>
    <property type="project" value="UniProtKB-KW"/>
</dbReference>
<dbReference type="InterPro" id="IPR026017">
    <property type="entry name" value="Lumazine-bd_dom"/>
</dbReference>
<dbReference type="InterPro" id="IPR023366">
    <property type="entry name" value="ATP_synth_asu-like_sf"/>
</dbReference>
<dbReference type="AlphaFoldDB" id="A0A078L388"/>
<keyword evidence="6" id="KW-0686">Riboflavin biosynthesis</keyword>
<comment type="catalytic activity">
    <reaction evidence="1">
        <text>2 6,7-dimethyl-8-(1-D-ribityl)lumazine + H(+) = 5-amino-6-(D-ribitylamino)uracil + riboflavin</text>
        <dbReference type="Rhea" id="RHEA:20772"/>
        <dbReference type="ChEBI" id="CHEBI:15378"/>
        <dbReference type="ChEBI" id="CHEBI:15934"/>
        <dbReference type="ChEBI" id="CHEBI:57986"/>
        <dbReference type="ChEBI" id="CHEBI:58201"/>
        <dbReference type="EC" id="2.5.1.9"/>
    </reaction>
</comment>
<evidence type="ECO:0000256" key="2">
    <source>
        <dbReference type="ARBA" id="ARBA00002803"/>
    </source>
</evidence>
<keyword evidence="7" id="KW-0808">Transferase</keyword>
<dbReference type="NCBIfam" id="NF009566">
    <property type="entry name" value="PRK13020.1"/>
    <property type="match status" value="1"/>
</dbReference>
<organism evidence="12 13">
    <name type="scientific">Legionella massiliensis</name>
    <dbReference type="NCBI Taxonomy" id="1034943"/>
    <lineage>
        <taxon>Bacteria</taxon>
        <taxon>Pseudomonadati</taxon>
        <taxon>Pseudomonadota</taxon>
        <taxon>Gammaproteobacteria</taxon>
        <taxon>Legionellales</taxon>
        <taxon>Legionellaceae</taxon>
        <taxon>Legionella</taxon>
    </lineage>
</organism>
<protein>
    <recommendedName>
        <fullName evidence="5 9">Riboflavin synthase</fullName>
        <ecNumber evidence="4 9">2.5.1.9</ecNumber>
    </recommendedName>
</protein>
<evidence type="ECO:0000256" key="4">
    <source>
        <dbReference type="ARBA" id="ARBA00012827"/>
    </source>
</evidence>
<dbReference type="OrthoDB" id="9788537at2"/>
<feature type="repeat" description="Lumazine-binding" evidence="10">
    <location>
        <begin position="95"/>
        <end position="192"/>
    </location>
</feature>
<sequence>MFTGLIETQGEVLANHAGTVANRLEIKAAYQQLAIGESIAVNGVCLTLVPESKDHLIFDVSPETLGLTNLGQLAVGSKVNLERAMAATARFGGHYVSGHIDTTARLKEVTKVGDYTEIVVGDFAAYASMYLLPKGSITLDGVSLTINAVTDGDIKLMLVPHTLAQTTFGQLELGQRLNVEFDYLTRIVAHQLQVAGQLKNEVESI</sequence>
<evidence type="ECO:0000256" key="6">
    <source>
        <dbReference type="ARBA" id="ARBA00022619"/>
    </source>
</evidence>
<reference evidence="12 13" key="1">
    <citation type="submission" date="2014-06" db="EMBL/GenBank/DDBJ databases">
        <authorList>
            <person name="Urmite Genomes Urmite Genomes"/>
        </authorList>
    </citation>
    <scope>NUCLEOTIDE SEQUENCE [LARGE SCALE GENOMIC DNA]</scope>
</reference>
<evidence type="ECO:0000256" key="9">
    <source>
        <dbReference type="NCBIfam" id="TIGR00187"/>
    </source>
</evidence>
<dbReference type="NCBIfam" id="TIGR00187">
    <property type="entry name" value="ribE"/>
    <property type="match status" value="1"/>
</dbReference>
<proteinExistence type="predicted"/>
<dbReference type="PANTHER" id="PTHR21098">
    <property type="entry name" value="RIBOFLAVIN SYNTHASE ALPHA CHAIN"/>
    <property type="match status" value="1"/>
</dbReference>
<dbReference type="SUPFAM" id="SSF63380">
    <property type="entry name" value="Riboflavin synthase domain-like"/>
    <property type="match status" value="2"/>
</dbReference>
<dbReference type="EMBL" id="CCSB01000003">
    <property type="protein sequence ID" value="CDZ78579.1"/>
    <property type="molecule type" value="Genomic_DNA"/>
</dbReference>
<feature type="domain" description="Lumazine-binding" evidence="11">
    <location>
        <begin position="1"/>
        <end position="94"/>
    </location>
</feature>
<dbReference type="PANTHER" id="PTHR21098:SF12">
    <property type="entry name" value="RIBOFLAVIN SYNTHASE"/>
    <property type="match status" value="1"/>
</dbReference>
<dbReference type="PIRSF" id="PIRSF000498">
    <property type="entry name" value="Riboflavin_syn_A"/>
    <property type="match status" value="1"/>
</dbReference>
<evidence type="ECO:0000256" key="1">
    <source>
        <dbReference type="ARBA" id="ARBA00000968"/>
    </source>
</evidence>
<name>A0A078L388_9GAMM</name>
<evidence type="ECO:0000256" key="5">
    <source>
        <dbReference type="ARBA" id="ARBA00013950"/>
    </source>
</evidence>
<evidence type="ECO:0000256" key="7">
    <source>
        <dbReference type="ARBA" id="ARBA00022679"/>
    </source>
</evidence>
<dbReference type="Gene3D" id="2.40.30.20">
    <property type="match status" value="2"/>
</dbReference>
<dbReference type="InterPro" id="IPR001783">
    <property type="entry name" value="Lumazine-bd"/>
</dbReference>
<dbReference type="RefSeq" id="WP_044011705.1">
    <property type="nucleotide sequence ID" value="NZ_CCVW01000003.1"/>
</dbReference>
<dbReference type="GO" id="GO:0004746">
    <property type="term" value="F:riboflavin synthase activity"/>
    <property type="evidence" value="ECO:0007669"/>
    <property type="project" value="UniProtKB-UniRule"/>
</dbReference>
<dbReference type="Proteomes" id="UP000044071">
    <property type="component" value="Unassembled WGS sequence"/>
</dbReference>
<evidence type="ECO:0000256" key="10">
    <source>
        <dbReference type="PROSITE-ProRule" id="PRU00524"/>
    </source>
</evidence>
<evidence type="ECO:0000313" key="13">
    <source>
        <dbReference type="Proteomes" id="UP000044071"/>
    </source>
</evidence>
<dbReference type="STRING" id="1034943.BN59_02889"/>
<feature type="repeat" description="Lumazine-binding" evidence="10">
    <location>
        <begin position="1"/>
        <end position="94"/>
    </location>
</feature>